<evidence type="ECO:0000313" key="5">
    <source>
        <dbReference type="Proteomes" id="UP000231586"/>
    </source>
</evidence>
<dbReference type="Proteomes" id="UP000231586">
    <property type="component" value="Unassembled WGS sequence"/>
</dbReference>
<dbReference type="Pfam" id="PF04203">
    <property type="entry name" value="Sortase"/>
    <property type="match status" value="1"/>
</dbReference>
<dbReference type="InterPro" id="IPR023365">
    <property type="entry name" value="Sortase_dom-sf"/>
</dbReference>
<reference evidence="4 5" key="1">
    <citation type="submission" date="2017-11" db="EMBL/GenBank/DDBJ databases">
        <title>Genomic Encyclopedia of Archaeal and Bacterial Type Strains, Phase II (KMG-II): From Individual Species to Whole Genera.</title>
        <authorList>
            <person name="Goeker M."/>
        </authorList>
    </citation>
    <scope>NUCLEOTIDE SEQUENCE [LARGE SCALE GENOMIC DNA]</scope>
    <source>
        <strain evidence="4 5">DSM 22413</strain>
    </source>
</reference>
<dbReference type="InterPro" id="IPR053465">
    <property type="entry name" value="Sortase_Class_E"/>
</dbReference>
<dbReference type="OrthoDB" id="5242879at2"/>
<dbReference type="GO" id="GO:0016787">
    <property type="term" value="F:hydrolase activity"/>
    <property type="evidence" value="ECO:0007669"/>
    <property type="project" value="UniProtKB-KW"/>
</dbReference>
<organism evidence="4 5">
    <name type="scientific">Luteimicrobium subarcticum</name>
    <dbReference type="NCBI Taxonomy" id="620910"/>
    <lineage>
        <taxon>Bacteria</taxon>
        <taxon>Bacillati</taxon>
        <taxon>Actinomycetota</taxon>
        <taxon>Actinomycetes</taxon>
        <taxon>Micrococcales</taxon>
        <taxon>Luteimicrobium</taxon>
    </lineage>
</organism>
<evidence type="ECO:0000256" key="1">
    <source>
        <dbReference type="ARBA" id="ARBA00022801"/>
    </source>
</evidence>
<keyword evidence="3" id="KW-0472">Membrane</keyword>
<feature type="transmembrane region" description="Helical" evidence="3">
    <location>
        <begin position="12"/>
        <end position="36"/>
    </location>
</feature>
<keyword evidence="3" id="KW-1133">Transmembrane helix</keyword>
<dbReference type="NCBIfam" id="NF033747">
    <property type="entry name" value="class_E_sortase"/>
    <property type="match status" value="1"/>
</dbReference>
<proteinExistence type="predicted"/>
<gene>
    <name evidence="4" type="ORF">CLV34_1968</name>
</gene>
<dbReference type="InterPro" id="IPR042003">
    <property type="entry name" value="Sortase_E"/>
</dbReference>
<feature type="active site" description="Proton donor/acceptor" evidence="2">
    <location>
        <position position="142"/>
    </location>
</feature>
<dbReference type="NCBIfam" id="TIGR01076">
    <property type="entry name" value="sortase_fam"/>
    <property type="match status" value="1"/>
</dbReference>
<name>A0A2M8WR48_9MICO</name>
<evidence type="ECO:0000313" key="4">
    <source>
        <dbReference type="EMBL" id="PJI93399.1"/>
    </source>
</evidence>
<dbReference type="RefSeq" id="WP_100350288.1">
    <property type="nucleotide sequence ID" value="NZ_PGTZ01000008.1"/>
</dbReference>
<dbReference type="AlphaFoldDB" id="A0A2M8WR48"/>
<evidence type="ECO:0000256" key="3">
    <source>
        <dbReference type="SAM" id="Phobius"/>
    </source>
</evidence>
<dbReference type="SUPFAM" id="SSF63817">
    <property type="entry name" value="Sortase"/>
    <property type="match status" value="1"/>
</dbReference>
<keyword evidence="5" id="KW-1185">Reference proteome</keyword>
<dbReference type="InterPro" id="IPR005754">
    <property type="entry name" value="Sortase"/>
</dbReference>
<dbReference type="Gene3D" id="2.40.260.10">
    <property type="entry name" value="Sortase"/>
    <property type="match status" value="1"/>
</dbReference>
<evidence type="ECO:0000256" key="2">
    <source>
        <dbReference type="PIRSR" id="PIRSR605754-1"/>
    </source>
</evidence>
<protein>
    <submittedName>
        <fullName evidence="4">Sortase A</fullName>
    </submittedName>
</protein>
<dbReference type="EMBL" id="PGTZ01000008">
    <property type="protein sequence ID" value="PJI93399.1"/>
    <property type="molecule type" value="Genomic_DNA"/>
</dbReference>
<keyword evidence="1" id="KW-0378">Hydrolase</keyword>
<feature type="active site" description="Acyl-thioester intermediate" evidence="2">
    <location>
        <position position="211"/>
    </location>
</feature>
<dbReference type="CDD" id="cd05830">
    <property type="entry name" value="Sortase_E"/>
    <property type="match status" value="1"/>
</dbReference>
<sequence length="254" mass="27866">MTRHIRHRRSAVGTVVGVVGEVFITVGVLLGLFLTWELWWTNVEAVHDQQQRVEALGWAYQPDNTPDAPQYLAPSKKTPVVMKEPAHAVTFATMYVPRFGETYARTVSQGTDRATVLDVKGIGHYEGTAMPGGVGNFSVAGHRTTFGKPFNKIADLKEGDPVVVQTKDGWYVYEVTSTAVVSPGDSEVIAPVPGDTTGKKPTERFLTMTACHPMYSLSQRFVVHAKLSYWAPTQGDKIPVELVTGSFSADRDVR</sequence>
<keyword evidence="3" id="KW-0812">Transmembrane</keyword>
<comment type="caution">
    <text evidence="4">The sequence shown here is derived from an EMBL/GenBank/DDBJ whole genome shotgun (WGS) entry which is preliminary data.</text>
</comment>
<accession>A0A2M8WR48</accession>